<keyword evidence="3" id="KW-1185">Reference proteome</keyword>
<feature type="region of interest" description="Disordered" evidence="2">
    <location>
        <begin position="195"/>
        <end position="220"/>
    </location>
</feature>
<evidence type="ECO:0000256" key="1">
    <source>
        <dbReference type="SAM" id="Coils"/>
    </source>
</evidence>
<gene>
    <name evidence="4" type="primary">LOC112043707</name>
</gene>
<dbReference type="KEGG" id="bany:112043707"/>
<keyword evidence="1" id="KW-0175">Coiled coil</keyword>
<proteinExistence type="predicted"/>
<reference evidence="4" key="1">
    <citation type="submission" date="2025-08" db="UniProtKB">
        <authorList>
            <consortium name="RefSeq"/>
        </authorList>
    </citation>
    <scope>IDENTIFICATION</scope>
</reference>
<dbReference type="AlphaFoldDB" id="A0A6J1MQ34"/>
<sequence>MEDQFQLLFNKMKNEMQKQTLELKESITNTIMEKIEEKLQPIIEQNKNLKIKLENLEKEVESLKRGKKQNNLIIFGVKEGEKSSQELIQKVKQIFETDLNLNLEDYEVNKMYQIGKDNSGGKPRPILFSFVSEWKKNEVMKRKKNFKDVHVAEDYTKEVLEKRKMLQPQLIEERKKGNFAYLKFDKLVIKGKINNTSNDKRKRENSTSPQNNIQPRKQQTIKTSNTNRLNAFDLLRARSNSLPSNTTDNKQ</sequence>
<dbReference type="Proteomes" id="UP001652582">
    <property type="component" value="Chromosome 7"/>
</dbReference>
<feature type="coiled-coil region" evidence="1">
    <location>
        <begin position="32"/>
        <end position="73"/>
    </location>
</feature>
<dbReference type="OrthoDB" id="6059368at2759"/>
<dbReference type="GeneID" id="112043707"/>
<dbReference type="Gene3D" id="3.30.70.1820">
    <property type="entry name" value="L1 transposable element, RRM domain"/>
    <property type="match status" value="1"/>
</dbReference>
<protein>
    <submittedName>
        <fullName evidence="4">Uncharacterized protein LOC112043707</fullName>
    </submittedName>
</protein>
<evidence type="ECO:0000313" key="3">
    <source>
        <dbReference type="Proteomes" id="UP001652582"/>
    </source>
</evidence>
<accession>A0A6J1MQ34</accession>
<feature type="compositionally biased region" description="Polar residues" evidence="2">
    <location>
        <begin position="206"/>
        <end position="220"/>
    </location>
</feature>
<dbReference type="RefSeq" id="XP_023934997.1">
    <property type="nucleotide sequence ID" value="XM_024079229.2"/>
</dbReference>
<organism evidence="3 4">
    <name type="scientific">Bicyclus anynana</name>
    <name type="common">Squinting bush brown butterfly</name>
    <dbReference type="NCBI Taxonomy" id="110368"/>
    <lineage>
        <taxon>Eukaryota</taxon>
        <taxon>Metazoa</taxon>
        <taxon>Ecdysozoa</taxon>
        <taxon>Arthropoda</taxon>
        <taxon>Hexapoda</taxon>
        <taxon>Insecta</taxon>
        <taxon>Pterygota</taxon>
        <taxon>Neoptera</taxon>
        <taxon>Endopterygota</taxon>
        <taxon>Lepidoptera</taxon>
        <taxon>Glossata</taxon>
        <taxon>Ditrysia</taxon>
        <taxon>Papilionoidea</taxon>
        <taxon>Nymphalidae</taxon>
        <taxon>Satyrinae</taxon>
        <taxon>Satyrini</taxon>
        <taxon>Mycalesina</taxon>
        <taxon>Bicyclus</taxon>
    </lineage>
</organism>
<evidence type="ECO:0000256" key="2">
    <source>
        <dbReference type="SAM" id="MobiDB-lite"/>
    </source>
</evidence>
<name>A0A6J1MQ34_BICAN</name>
<evidence type="ECO:0000313" key="4">
    <source>
        <dbReference type="RefSeq" id="XP_023934997.1"/>
    </source>
</evidence>